<keyword evidence="1" id="KW-0812">Transmembrane</keyword>
<keyword evidence="1" id="KW-0472">Membrane</keyword>
<protein>
    <submittedName>
        <fullName evidence="2">Uncharacterized protein</fullName>
    </submittedName>
</protein>
<evidence type="ECO:0000256" key="1">
    <source>
        <dbReference type="SAM" id="Phobius"/>
    </source>
</evidence>
<sequence length="60" mass="7149">MYFITVLKYLFQVSLLYSSVSIWETSYFHFTTFQTLISYFLLHYFCSISVCYSLLSCGEN</sequence>
<accession>A0A0E9XY10</accession>
<reference evidence="2" key="2">
    <citation type="journal article" date="2015" name="Fish Shellfish Immunol.">
        <title>Early steps in the European eel (Anguilla anguilla)-Vibrio vulnificus interaction in the gills: Role of the RtxA13 toxin.</title>
        <authorList>
            <person name="Callol A."/>
            <person name="Pajuelo D."/>
            <person name="Ebbesson L."/>
            <person name="Teles M."/>
            <person name="MacKenzie S."/>
            <person name="Amaro C."/>
        </authorList>
    </citation>
    <scope>NUCLEOTIDE SEQUENCE</scope>
</reference>
<reference evidence="2" key="1">
    <citation type="submission" date="2014-11" db="EMBL/GenBank/DDBJ databases">
        <authorList>
            <person name="Amaro Gonzalez C."/>
        </authorList>
    </citation>
    <scope>NUCLEOTIDE SEQUENCE</scope>
</reference>
<feature type="transmembrane region" description="Helical" evidence="1">
    <location>
        <begin position="36"/>
        <end position="55"/>
    </location>
</feature>
<proteinExistence type="predicted"/>
<dbReference type="AlphaFoldDB" id="A0A0E9XY10"/>
<dbReference type="EMBL" id="GBXM01000955">
    <property type="protein sequence ID" value="JAI07623.1"/>
    <property type="molecule type" value="Transcribed_RNA"/>
</dbReference>
<evidence type="ECO:0000313" key="2">
    <source>
        <dbReference type="EMBL" id="JAI07623.1"/>
    </source>
</evidence>
<name>A0A0E9XY10_ANGAN</name>
<organism evidence="2">
    <name type="scientific">Anguilla anguilla</name>
    <name type="common">European freshwater eel</name>
    <name type="synonym">Muraena anguilla</name>
    <dbReference type="NCBI Taxonomy" id="7936"/>
    <lineage>
        <taxon>Eukaryota</taxon>
        <taxon>Metazoa</taxon>
        <taxon>Chordata</taxon>
        <taxon>Craniata</taxon>
        <taxon>Vertebrata</taxon>
        <taxon>Euteleostomi</taxon>
        <taxon>Actinopterygii</taxon>
        <taxon>Neopterygii</taxon>
        <taxon>Teleostei</taxon>
        <taxon>Anguilliformes</taxon>
        <taxon>Anguillidae</taxon>
        <taxon>Anguilla</taxon>
    </lineage>
</organism>
<keyword evidence="1" id="KW-1133">Transmembrane helix</keyword>